<dbReference type="PROSITE" id="PS50943">
    <property type="entry name" value="HTH_CROC1"/>
    <property type="match status" value="1"/>
</dbReference>
<dbReference type="InterPro" id="IPR032758">
    <property type="entry name" value="MqsA/HigA-2"/>
</dbReference>
<dbReference type="OrthoDB" id="9813152at2"/>
<dbReference type="GO" id="GO:0003677">
    <property type="term" value="F:DNA binding"/>
    <property type="evidence" value="ECO:0007669"/>
    <property type="project" value="UniProtKB-KW"/>
</dbReference>
<gene>
    <name evidence="5" type="ORF">CJ191_05475</name>
</gene>
<keyword evidence="2" id="KW-0238">DNA-binding</keyword>
<evidence type="ECO:0000313" key="5">
    <source>
        <dbReference type="EMBL" id="PMC79640.1"/>
    </source>
</evidence>
<feature type="domain" description="HTH cro/C1-type" evidence="4">
    <location>
        <begin position="41"/>
        <end position="94"/>
    </location>
</feature>
<dbReference type="PANTHER" id="PTHR36511">
    <property type="entry name" value="MERR FAMILY BACTERIAL REGULATORY PROTEIN"/>
    <property type="match status" value="1"/>
</dbReference>
<dbReference type="PANTHER" id="PTHR36511:SF4">
    <property type="entry name" value="ANTITOXIN MQSA"/>
    <property type="match status" value="1"/>
</dbReference>
<dbReference type="AlphaFoldDB" id="A0A2N6UDK3"/>
<proteinExistence type="predicted"/>
<name>A0A2N6UDK3_9LACT</name>
<keyword evidence="6" id="KW-1185">Reference proteome</keyword>
<keyword evidence="3" id="KW-0804">Transcription</keyword>
<dbReference type="InterPro" id="IPR001387">
    <property type="entry name" value="Cro/C1-type_HTH"/>
</dbReference>
<dbReference type="SUPFAM" id="SSF47413">
    <property type="entry name" value="lambda repressor-like DNA-binding domains"/>
    <property type="match status" value="1"/>
</dbReference>
<evidence type="ECO:0000256" key="2">
    <source>
        <dbReference type="ARBA" id="ARBA00023125"/>
    </source>
</evidence>
<keyword evidence="1" id="KW-0805">Transcription regulation</keyword>
<dbReference type="EMBL" id="PNHQ01000011">
    <property type="protein sequence ID" value="PMC79640.1"/>
    <property type="molecule type" value="Genomic_DNA"/>
</dbReference>
<dbReference type="Proteomes" id="UP000235701">
    <property type="component" value="Unassembled WGS sequence"/>
</dbReference>
<dbReference type="Pfam" id="PF15731">
    <property type="entry name" value="MqsA_antitoxin"/>
    <property type="match status" value="1"/>
</dbReference>
<evidence type="ECO:0000256" key="1">
    <source>
        <dbReference type="ARBA" id="ARBA00023015"/>
    </source>
</evidence>
<comment type="caution">
    <text evidence="5">The sequence shown here is derived from an EMBL/GenBank/DDBJ whole genome shotgun (WGS) entry which is preliminary data.</text>
</comment>
<evidence type="ECO:0000256" key="3">
    <source>
        <dbReference type="ARBA" id="ARBA00023163"/>
    </source>
</evidence>
<dbReference type="InterPro" id="IPR052359">
    <property type="entry name" value="HTH-type_reg/antitoxin"/>
</dbReference>
<sequence>MRDTLKDSMSELIKFAHNKPNKVMVRKYTLNNLPEYNPSAVKTVRNKTQMTQKVFSNLLGVSVRTVEAWETGKSHPNGSARRLLQLIEQNPEWLKKSNMLPQKDNYFGSDIYTD</sequence>
<reference evidence="5 6" key="1">
    <citation type="submission" date="2017-09" db="EMBL/GenBank/DDBJ databases">
        <title>Bacterial strain isolated from the female urinary microbiota.</title>
        <authorList>
            <person name="Thomas-White K."/>
            <person name="Kumar N."/>
            <person name="Forster S."/>
            <person name="Putonti C."/>
            <person name="Lawley T."/>
            <person name="Wolfe A.J."/>
        </authorList>
    </citation>
    <scope>NUCLEOTIDE SEQUENCE [LARGE SCALE GENOMIC DNA]</scope>
    <source>
        <strain evidence="5 6">UMB0240</strain>
    </source>
</reference>
<dbReference type="Gene3D" id="1.10.260.40">
    <property type="entry name" value="lambda repressor-like DNA-binding domains"/>
    <property type="match status" value="1"/>
</dbReference>
<dbReference type="InterPro" id="IPR010982">
    <property type="entry name" value="Lambda_DNA-bd_dom_sf"/>
</dbReference>
<dbReference type="CDD" id="cd00093">
    <property type="entry name" value="HTH_XRE"/>
    <property type="match status" value="1"/>
</dbReference>
<accession>A0A2N6UDK3</accession>
<protein>
    <submittedName>
        <fullName evidence="5">Helix-turn-helix domain-containing protein</fullName>
    </submittedName>
</protein>
<organism evidence="5 6">
    <name type="scientific">Aerococcus viridans</name>
    <dbReference type="NCBI Taxonomy" id="1377"/>
    <lineage>
        <taxon>Bacteria</taxon>
        <taxon>Bacillati</taxon>
        <taxon>Bacillota</taxon>
        <taxon>Bacilli</taxon>
        <taxon>Lactobacillales</taxon>
        <taxon>Aerococcaceae</taxon>
        <taxon>Aerococcus</taxon>
    </lineage>
</organism>
<evidence type="ECO:0000313" key="6">
    <source>
        <dbReference type="Proteomes" id="UP000235701"/>
    </source>
</evidence>
<evidence type="ECO:0000259" key="4">
    <source>
        <dbReference type="PROSITE" id="PS50943"/>
    </source>
</evidence>
<dbReference type="RefSeq" id="WP_070467766.1">
    <property type="nucleotide sequence ID" value="NZ_PNHQ01000011.1"/>
</dbReference>